<comment type="caution">
    <text evidence="2">The sequence shown here is derived from an EMBL/GenBank/DDBJ whole genome shotgun (WGS) entry which is preliminary data.</text>
</comment>
<protein>
    <submittedName>
        <fullName evidence="2">GNAT family N-acetyltransferase</fullName>
    </submittedName>
</protein>
<feature type="domain" description="N-acetyltransferase" evidence="1">
    <location>
        <begin position="6"/>
        <end position="134"/>
    </location>
</feature>
<gene>
    <name evidence="2" type="ORF">CYL18_09380</name>
</gene>
<dbReference type="EMBL" id="PKOZ01000004">
    <property type="protein sequence ID" value="PQD95592.1"/>
    <property type="molecule type" value="Genomic_DNA"/>
</dbReference>
<dbReference type="OrthoDB" id="3216107at2"/>
<organism evidence="2 3">
    <name type="scientific">Pradoshia eiseniae</name>
    <dbReference type="NCBI Taxonomy" id="2064768"/>
    <lineage>
        <taxon>Bacteria</taxon>
        <taxon>Bacillati</taxon>
        <taxon>Bacillota</taxon>
        <taxon>Bacilli</taxon>
        <taxon>Bacillales</taxon>
        <taxon>Bacillaceae</taxon>
        <taxon>Pradoshia</taxon>
    </lineage>
</organism>
<proteinExistence type="predicted"/>
<dbReference type="PROSITE" id="PS51186">
    <property type="entry name" value="GNAT"/>
    <property type="match status" value="1"/>
</dbReference>
<accession>A0A2S7N0I1</accession>
<dbReference type="Pfam" id="PF13673">
    <property type="entry name" value="Acetyltransf_10"/>
    <property type="match status" value="1"/>
</dbReference>
<evidence type="ECO:0000313" key="3">
    <source>
        <dbReference type="Proteomes" id="UP000239663"/>
    </source>
</evidence>
<dbReference type="SUPFAM" id="SSF55729">
    <property type="entry name" value="Acyl-CoA N-acyltransferases (Nat)"/>
    <property type="match status" value="1"/>
</dbReference>
<dbReference type="Proteomes" id="UP000239663">
    <property type="component" value="Unassembled WGS sequence"/>
</dbReference>
<dbReference type="RefSeq" id="WP_104849346.1">
    <property type="nucleotide sequence ID" value="NZ_PKOZ01000004.1"/>
</dbReference>
<dbReference type="InterPro" id="IPR016181">
    <property type="entry name" value="Acyl_CoA_acyltransferase"/>
</dbReference>
<sequence>MQDKFYHIRKYEEQDFIHIQRLNAEERWTNLVKRTEESQAAWKNSAVAFVAEYNGLVAGYIRGLTDTMVTLYVCELLVKKEYRGQGIGEDLLKYAHSLYPETRVELLASSSSKTYYEQLGFRPFNGFRTTIREW</sequence>
<keyword evidence="2" id="KW-0808">Transferase</keyword>
<dbReference type="GO" id="GO:0016747">
    <property type="term" value="F:acyltransferase activity, transferring groups other than amino-acyl groups"/>
    <property type="evidence" value="ECO:0007669"/>
    <property type="project" value="InterPro"/>
</dbReference>
<evidence type="ECO:0000313" key="2">
    <source>
        <dbReference type="EMBL" id="PQD95592.1"/>
    </source>
</evidence>
<evidence type="ECO:0000259" key="1">
    <source>
        <dbReference type="PROSITE" id="PS51186"/>
    </source>
</evidence>
<dbReference type="InterPro" id="IPR000182">
    <property type="entry name" value="GNAT_dom"/>
</dbReference>
<dbReference type="AlphaFoldDB" id="A0A2S7N0I1"/>
<keyword evidence="3" id="KW-1185">Reference proteome</keyword>
<name>A0A2S7N0I1_9BACI</name>
<dbReference type="CDD" id="cd04301">
    <property type="entry name" value="NAT_SF"/>
    <property type="match status" value="1"/>
</dbReference>
<reference evidence="2 3" key="1">
    <citation type="submission" date="2017-12" db="EMBL/GenBank/DDBJ databases">
        <title>Taxonomic description and draft genome of Pradoshia cofamensis Gen. nov., sp. nov., a thermotolerant bacillale isolated from anterior gut of earthworm Eisenia fetida.</title>
        <authorList>
            <person name="Saha T."/>
            <person name="Chakraborty R."/>
        </authorList>
    </citation>
    <scope>NUCLEOTIDE SEQUENCE [LARGE SCALE GENOMIC DNA]</scope>
    <source>
        <strain evidence="2 3">EAG3</strain>
    </source>
</reference>
<dbReference type="Gene3D" id="3.40.630.30">
    <property type="match status" value="1"/>
</dbReference>